<dbReference type="GO" id="GO:0016301">
    <property type="term" value="F:kinase activity"/>
    <property type="evidence" value="ECO:0007669"/>
    <property type="project" value="UniProtKB-KW"/>
</dbReference>
<protein>
    <submittedName>
        <fullName evidence="4">Probable serine/threonine-protein kinase drkD</fullName>
    </submittedName>
</protein>
<feature type="compositionally biased region" description="Low complexity" evidence="1">
    <location>
        <begin position="98"/>
        <end position="114"/>
    </location>
</feature>
<feature type="region of interest" description="Disordered" evidence="1">
    <location>
        <begin position="220"/>
        <end position="246"/>
    </location>
</feature>
<evidence type="ECO:0000256" key="1">
    <source>
        <dbReference type="SAM" id="MobiDB-lite"/>
    </source>
</evidence>
<gene>
    <name evidence="4" type="primary">LOC111360199</name>
</gene>
<feature type="compositionally biased region" description="Polar residues" evidence="1">
    <location>
        <begin position="144"/>
        <end position="173"/>
    </location>
</feature>
<dbReference type="OrthoDB" id="7433844at2759"/>
<feature type="domain" description="Rad21/Rec8-like protein N-terminal" evidence="2">
    <location>
        <begin position="1"/>
        <end position="95"/>
    </location>
</feature>
<reference evidence="4" key="1">
    <citation type="submission" date="2025-08" db="UniProtKB">
        <authorList>
            <consortium name="RefSeq"/>
        </authorList>
    </citation>
    <scope>IDENTIFICATION</scope>
    <source>
        <strain evidence="4">Ishihara</strain>
        <tissue evidence="4">Whole body</tissue>
    </source>
</reference>
<evidence type="ECO:0000259" key="2">
    <source>
        <dbReference type="Pfam" id="PF04825"/>
    </source>
</evidence>
<accession>A0A9J7IX29</accession>
<dbReference type="GeneID" id="111360199"/>
<dbReference type="Pfam" id="PF04825">
    <property type="entry name" value="Rad21_Rec8_N"/>
    <property type="match status" value="1"/>
</dbReference>
<evidence type="ECO:0000313" key="3">
    <source>
        <dbReference type="Proteomes" id="UP000301870"/>
    </source>
</evidence>
<organism evidence="3 4">
    <name type="scientific">Spodoptera litura</name>
    <name type="common">Asian cotton leafworm</name>
    <dbReference type="NCBI Taxonomy" id="69820"/>
    <lineage>
        <taxon>Eukaryota</taxon>
        <taxon>Metazoa</taxon>
        <taxon>Ecdysozoa</taxon>
        <taxon>Arthropoda</taxon>
        <taxon>Hexapoda</taxon>
        <taxon>Insecta</taxon>
        <taxon>Pterygota</taxon>
        <taxon>Neoptera</taxon>
        <taxon>Endopterygota</taxon>
        <taxon>Lepidoptera</taxon>
        <taxon>Glossata</taxon>
        <taxon>Ditrysia</taxon>
        <taxon>Noctuoidea</taxon>
        <taxon>Noctuidae</taxon>
        <taxon>Amphipyrinae</taxon>
        <taxon>Spodoptera</taxon>
    </lineage>
</organism>
<keyword evidence="3" id="KW-1185">Reference proteome</keyword>
<evidence type="ECO:0000313" key="4">
    <source>
        <dbReference type="RefSeq" id="XP_022831838.1"/>
    </source>
</evidence>
<name>A0A9J7IX29_SPOLT</name>
<keyword evidence="4" id="KW-0418">Kinase</keyword>
<feature type="region of interest" description="Disordered" evidence="1">
    <location>
        <begin position="94"/>
        <end position="187"/>
    </location>
</feature>
<dbReference type="Proteomes" id="UP000301870">
    <property type="component" value="Chromosome 30"/>
</dbReference>
<sequence length="267" mass="30167">MFYDKNLMNDKILGIVWKLANNISTENIGNQNLTTICTELDSWVNIAVLPHRRLSLRTSSTLVNGTAMLYQRNMHQLLDDVIKLDEDIVQRRRRKYFSSSSPSANESSTSTATPEEMRRQPVADFDFDSSFSPTKRAKLDQISPHKNTPSLTVSRSSSDNFTIDETTNNSNEQNSKDKECNNNENCDSENDIVVADLTGENVGDNSTINEIIENQRIDKEVQTSPTHKHADSSLWKHVSKPHRADREKNMASPNVGLLPLRFDPAIC</sequence>
<dbReference type="InterPro" id="IPR006910">
    <property type="entry name" value="Rad21_Rec8_N"/>
</dbReference>
<dbReference type="AlphaFoldDB" id="A0A9J7IX29"/>
<keyword evidence="4" id="KW-0808">Transferase</keyword>
<dbReference type="KEGG" id="sliu:111360199"/>
<proteinExistence type="predicted"/>
<dbReference type="RefSeq" id="XP_022831838.1">
    <property type="nucleotide sequence ID" value="XM_022976070.1"/>
</dbReference>